<dbReference type="PROSITE" id="PS50112">
    <property type="entry name" value="PAS"/>
    <property type="match status" value="1"/>
</dbReference>
<dbReference type="GO" id="GO:0000155">
    <property type="term" value="F:phosphorelay sensor kinase activity"/>
    <property type="evidence" value="ECO:0007669"/>
    <property type="project" value="InterPro"/>
</dbReference>
<dbReference type="Pfam" id="PF00072">
    <property type="entry name" value="Response_reg"/>
    <property type="match status" value="1"/>
</dbReference>
<evidence type="ECO:0000259" key="9">
    <source>
        <dbReference type="PROSITE" id="PS50109"/>
    </source>
</evidence>
<evidence type="ECO:0000256" key="6">
    <source>
        <dbReference type="PROSITE-ProRule" id="PRU00169"/>
    </source>
</evidence>
<evidence type="ECO:0000256" key="2">
    <source>
        <dbReference type="ARBA" id="ARBA00012438"/>
    </source>
</evidence>
<evidence type="ECO:0000256" key="7">
    <source>
        <dbReference type="SAM" id="Coils"/>
    </source>
</evidence>
<dbReference type="GO" id="GO:0006355">
    <property type="term" value="P:regulation of DNA-templated transcription"/>
    <property type="evidence" value="ECO:0007669"/>
    <property type="project" value="InterPro"/>
</dbReference>
<dbReference type="InterPro" id="IPR036890">
    <property type="entry name" value="HATPase_C_sf"/>
</dbReference>
<feature type="domain" description="PAC" evidence="12">
    <location>
        <begin position="145"/>
        <end position="197"/>
    </location>
</feature>
<dbReference type="SMART" id="SM00448">
    <property type="entry name" value="REC"/>
    <property type="match status" value="1"/>
</dbReference>
<reference evidence="13 14" key="1">
    <citation type="submission" date="2017-02" db="EMBL/GenBank/DDBJ databases">
        <authorList>
            <person name="Peterson S.W."/>
        </authorList>
    </citation>
    <scope>NUCLEOTIDE SEQUENCE [LARGE SCALE GENOMIC DNA]</scope>
    <source>
        <strain evidence="13 14">DSM 16080</strain>
    </source>
</reference>
<evidence type="ECO:0000313" key="14">
    <source>
        <dbReference type="Proteomes" id="UP000190027"/>
    </source>
</evidence>
<dbReference type="Gene3D" id="3.40.50.2300">
    <property type="match status" value="1"/>
</dbReference>
<dbReference type="CDD" id="cd17546">
    <property type="entry name" value="REC_hyHK_CKI1_RcsC-like"/>
    <property type="match status" value="1"/>
</dbReference>
<keyword evidence="14" id="KW-1185">Reference proteome</keyword>
<dbReference type="STRING" id="1121449.SAMN02745704_02856"/>
<dbReference type="PROSITE" id="PS50110">
    <property type="entry name" value="RESPONSE_REGULATORY"/>
    <property type="match status" value="1"/>
</dbReference>
<keyword evidence="5" id="KW-0418">Kinase</keyword>
<gene>
    <name evidence="13" type="ORF">SAMN02745704_02856</name>
</gene>
<dbReference type="EC" id="2.7.13.3" evidence="2"/>
<dbReference type="InterPro" id="IPR005467">
    <property type="entry name" value="His_kinase_dom"/>
</dbReference>
<dbReference type="CDD" id="cd00082">
    <property type="entry name" value="HisKA"/>
    <property type="match status" value="1"/>
</dbReference>
<dbReference type="PANTHER" id="PTHR43047:SF78">
    <property type="entry name" value="SENSORY_REGULATORY PROTEIN RPFC"/>
    <property type="match status" value="1"/>
</dbReference>
<dbReference type="SUPFAM" id="SSF52172">
    <property type="entry name" value="CheY-like"/>
    <property type="match status" value="1"/>
</dbReference>
<comment type="catalytic activity">
    <reaction evidence="1">
        <text>ATP + protein L-histidine = ADP + protein N-phospho-L-histidine.</text>
        <dbReference type="EC" id="2.7.13.3"/>
    </reaction>
</comment>
<dbReference type="EMBL" id="FUYC01000034">
    <property type="protein sequence ID" value="SKA97597.1"/>
    <property type="molecule type" value="Genomic_DNA"/>
</dbReference>
<feature type="domain" description="PAS" evidence="11">
    <location>
        <begin position="73"/>
        <end position="143"/>
    </location>
</feature>
<dbReference type="InterPro" id="IPR011006">
    <property type="entry name" value="CheY-like_superfamily"/>
</dbReference>
<dbReference type="InterPro" id="IPR000700">
    <property type="entry name" value="PAS-assoc_C"/>
</dbReference>
<evidence type="ECO:0000259" key="11">
    <source>
        <dbReference type="PROSITE" id="PS50112"/>
    </source>
</evidence>
<dbReference type="RefSeq" id="WP_078718395.1">
    <property type="nucleotide sequence ID" value="NZ_FUYC01000034.1"/>
</dbReference>
<protein>
    <recommendedName>
        <fullName evidence="2">histidine kinase</fullName>
        <ecNumber evidence="2">2.7.13.3</ecNumber>
    </recommendedName>
</protein>
<evidence type="ECO:0000256" key="5">
    <source>
        <dbReference type="ARBA" id="ARBA00022777"/>
    </source>
</evidence>
<accession>A0A1T4Y717</accession>
<dbReference type="AlphaFoldDB" id="A0A1T4Y717"/>
<dbReference type="InterPro" id="IPR001789">
    <property type="entry name" value="Sig_transdc_resp-reg_receiver"/>
</dbReference>
<dbReference type="SMART" id="SM00388">
    <property type="entry name" value="HisKA"/>
    <property type="match status" value="1"/>
</dbReference>
<dbReference type="SUPFAM" id="SSF55874">
    <property type="entry name" value="ATPase domain of HSP90 chaperone/DNA topoisomerase II/histidine kinase"/>
    <property type="match status" value="1"/>
</dbReference>
<dbReference type="NCBIfam" id="TIGR00229">
    <property type="entry name" value="sensory_box"/>
    <property type="match status" value="1"/>
</dbReference>
<dbReference type="PANTHER" id="PTHR43047">
    <property type="entry name" value="TWO-COMPONENT HISTIDINE PROTEIN KINASE"/>
    <property type="match status" value="1"/>
</dbReference>
<dbReference type="InterPro" id="IPR003594">
    <property type="entry name" value="HATPase_dom"/>
</dbReference>
<evidence type="ECO:0000256" key="8">
    <source>
        <dbReference type="SAM" id="MobiDB-lite"/>
    </source>
</evidence>
<keyword evidence="4" id="KW-0808">Transferase</keyword>
<proteinExistence type="predicted"/>
<dbReference type="Pfam" id="PF02518">
    <property type="entry name" value="HATPase_c"/>
    <property type="match status" value="1"/>
</dbReference>
<dbReference type="CDD" id="cd00130">
    <property type="entry name" value="PAS"/>
    <property type="match status" value="1"/>
</dbReference>
<dbReference type="Pfam" id="PF00989">
    <property type="entry name" value="PAS"/>
    <property type="match status" value="1"/>
</dbReference>
<evidence type="ECO:0000256" key="3">
    <source>
        <dbReference type="ARBA" id="ARBA00022553"/>
    </source>
</evidence>
<keyword evidence="3 6" id="KW-0597">Phosphoprotein</keyword>
<dbReference type="Pfam" id="PF00512">
    <property type="entry name" value="HisKA"/>
    <property type="match status" value="1"/>
</dbReference>
<dbReference type="Gene3D" id="1.10.287.130">
    <property type="match status" value="1"/>
</dbReference>
<dbReference type="InterPro" id="IPR035965">
    <property type="entry name" value="PAS-like_dom_sf"/>
</dbReference>
<dbReference type="InterPro" id="IPR004358">
    <property type="entry name" value="Sig_transdc_His_kin-like_C"/>
</dbReference>
<dbReference type="Proteomes" id="UP000190027">
    <property type="component" value="Unassembled WGS sequence"/>
</dbReference>
<dbReference type="PROSITE" id="PS50109">
    <property type="entry name" value="HIS_KIN"/>
    <property type="match status" value="1"/>
</dbReference>
<feature type="domain" description="Histidine kinase" evidence="9">
    <location>
        <begin position="215"/>
        <end position="438"/>
    </location>
</feature>
<keyword evidence="7" id="KW-0175">Coiled coil</keyword>
<evidence type="ECO:0000259" key="12">
    <source>
        <dbReference type="PROSITE" id="PS50113"/>
    </source>
</evidence>
<sequence>MTISKKNAPPWNDLRRRAEALLQDGACSGEAAGESSREQREACELLHELSVYQVELDLQNEELREAQLRLHASRDRYQQIFDFAPIGYVVLNERGVILEANHAAAELLGVARKHLKDRPMITALPAEEHTNFFRHLARIFEGQAAQREVRLVPRHGREHIVRLTARSVWDAELESHRCLCAMEDVTELRRGESCLRDALGRAEDANKAKSAFLANMSHEIRTPLNGVLGILQLLSRAELAPREAGLVHTAEEAGMGLLELLNDVLEFSRIEAGNIRLEAQPFALENVLGVLERVFRPQVESKGIEFEVLRDAALPRTLVGEPGLLRQILFNLVGNAVKFTSRGRIELWAGPLPGKDGKGRKRILLTVSDTGIGIRDEELVFVCEEFRQVEQTYSRQYGGVGLGLSIVRRLVAHLDGTMAFDSDSERGTTVYVMLPFAESAARRPAAKPPVRAEAPDGASAEPQGPEKSDQQAAGSSAHLLVVEDDNMALQLLRQFLGGAGFTFSLAMDGQEALDALEREHFDCVLMDIRMPVMDGVEATRRIRESGKPYADVPILAMTAFASSEEREHILAAGMDGYLAKPLDLSAFLAMIKQLTRKA</sequence>
<evidence type="ECO:0000256" key="4">
    <source>
        <dbReference type="ARBA" id="ARBA00022679"/>
    </source>
</evidence>
<evidence type="ECO:0000313" key="13">
    <source>
        <dbReference type="EMBL" id="SKA97597.1"/>
    </source>
</evidence>
<evidence type="ECO:0000256" key="1">
    <source>
        <dbReference type="ARBA" id="ARBA00000085"/>
    </source>
</evidence>
<feature type="region of interest" description="Disordered" evidence="8">
    <location>
        <begin position="444"/>
        <end position="475"/>
    </location>
</feature>
<dbReference type="InterPro" id="IPR036097">
    <property type="entry name" value="HisK_dim/P_sf"/>
</dbReference>
<dbReference type="Gene3D" id="3.30.450.20">
    <property type="entry name" value="PAS domain"/>
    <property type="match status" value="1"/>
</dbReference>
<feature type="domain" description="Response regulatory" evidence="10">
    <location>
        <begin position="478"/>
        <end position="595"/>
    </location>
</feature>
<dbReference type="SMART" id="SM00387">
    <property type="entry name" value="HATPase_c"/>
    <property type="match status" value="1"/>
</dbReference>
<evidence type="ECO:0000259" key="10">
    <source>
        <dbReference type="PROSITE" id="PS50110"/>
    </source>
</evidence>
<dbReference type="SUPFAM" id="SSF55785">
    <property type="entry name" value="PYP-like sensor domain (PAS domain)"/>
    <property type="match status" value="1"/>
</dbReference>
<dbReference type="PRINTS" id="PR00344">
    <property type="entry name" value="BCTRLSENSOR"/>
</dbReference>
<dbReference type="OrthoDB" id="5383323at2"/>
<dbReference type="InterPro" id="IPR013767">
    <property type="entry name" value="PAS_fold"/>
</dbReference>
<dbReference type="PROSITE" id="PS50113">
    <property type="entry name" value="PAC"/>
    <property type="match status" value="1"/>
</dbReference>
<dbReference type="SUPFAM" id="SSF47384">
    <property type="entry name" value="Homodimeric domain of signal transducing histidine kinase"/>
    <property type="match status" value="1"/>
</dbReference>
<dbReference type="InterPro" id="IPR000014">
    <property type="entry name" value="PAS"/>
</dbReference>
<dbReference type="Gene3D" id="3.30.565.10">
    <property type="entry name" value="Histidine kinase-like ATPase, C-terminal domain"/>
    <property type="match status" value="1"/>
</dbReference>
<dbReference type="InterPro" id="IPR003661">
    <property type="entry name" value="HisK_dim/P_dom"/>
</dbReference>
<dbReference type="SMART" id="SM00091">
    <property type="entry name" value="PAS"/>
    <property type="match status" value="1"/>
</dbReference>
<feature type="coiled-coil region" evidence="7">
    <location>
        <begin position="49"/>
        <end position="76"/>
    </location>
</feature>
<feature type="modified residue" description="4-aspartylphosphate" evidence="6">
    <location>
        <position position="527"/>
    </location>
</feature>
<dbReference type="FunFam" id="3.30.565.10:FF:000010">
    <property type="entry name" value="Sensor histidine kinase RcsC"/>
    <property type="match status" value="1"/>
</dbReference>
<organism evidence="13 14">
    <name type="scientific">Paucidesulfovibrio gracilis DSM 16080</name>
    <dbReference type="NCBI Taxonomy" id="1121449"/>
    <lineage>
        <taxon>Bacteria</taxon>
        <taxon>Pseudomonadati</taxon>
        <taxon>Thermodesulfobacteriota</taxon>
        <taxon>Desulfovibrionia</taxon>
        <taxon>Desulfovibrionales</taxon>
        <taxon>Desulfovibrionaceae</taxon>
        <taxon>Paucidesulfovibrio</taxon>
    </lineage>
</organism>
<name>A0A1T4Y717_9BACT</name>